<evidence type="ECO:0000313" key="2">
    <source>
        <dbReference type="Proteomes" id="UP000006227"/>
    </source>
</evidence>
<sequence length="40" mass="4422">MAAGAMRAFGVARSLYKALIGAWIKLRIRQDIALTFILSK</sequence>
<dbReference type="Proteomes" id="UP000006227">
    <property type="component" value="Unassembled WGS sequence"/>
</dbReference>
<name>F5VFW0_9LACO</name>
<dbReference type="AlphaFoldDB" id="F5VFW0"/>
<dbReference type="EMBL" id="AFMN01000002">
    <property type="protein sequence ID" value="EGL98249.1"/>
    <property type="molecule type" value="Genomic_DNA"/>
</dbReference>
<dbReference type="PATRIC" id="fig|1029822.3.peg.1676"/>
<dbReference type="RefSeq" id="WP_004563946.1">
    <property type="nucleotide sequence ID" value="NZ_AFMN01000002.1"/>
</dbReference>
<proteinExistence type="predicted"/>
<comment type="caution">
    <text evidence="1">The sequence shown here is derived from an EMBL/GenBank/DDBJ whole genome shotgun (WGS) entry which is preliminary data.</text>
</comment>
<organism evidence="1 2">
    <name type="scientific">Ligilactobacillus salivarius NIAS840</name>
    <dbReference type="NCBI Taxonomy" id="1029822"/>
    <lineage>
        <taxon>Bacteria</taxon>
        <taxon>Bacillati</taxon>
        <taxon>Bacillota</taxon>
        <taxon>Bacilli</taxon>
        <taxon>Lactobacillales</taxon>
        <taxon>Lactobacillaceae</taxon>
        <taxon>Ligilactobacillus</taxon>
    </lineage>
</organism>
<reference evidence="1 2" key="1">
    <citation type="journal article" date="2011" name="J. Bacteriol.">
        <title>Genome Sequence of Lactobacillus salivarius NIAS840, Isolated from Chicken Intestine.</title>
        <authorList>
            <person name="Ham J.S."/>
            <person name="Kim H.W."/>
            <person name="Seol K.H."/>
            <person name="Jang A."/>
            <person name="Jeong S.G."/>
            <person name="Oh M.H."/>
            <person name="Kim D.H."/>
            <person name="Kang D.K."/>
            <person name="Kim G.B."/>
            <person name="Cha C.J."/>
        </authorList>
    </citation>
    <scope>NUCLEOTIDE SEQUENCE [LARGE SCALE GENOMIC DNA]</scope>
    <source>
        <strain evidence="1 2">NIAS840</strain>
    </source>
</reference>
<evidence type="ECO:0000313" key="1">
    <source>
        <dbReference type="EMBL" id="EGL98249.1"/>
    </source>
</evidence>
<protein>
    <submittedName>
        <fullName evidence="1">Uncharacterized protein</fullName>
    </submittedName>
</protein>
<accession>F5VFW0</accession>
<gene>
    <name evidence="1" type="ORF">NIAS840_01680</name>
</gene>